<proteinExistence type="predicted"/>
<evidence type="ECO:0000313" key="2">
    <source>
        <dbReference type="EMBL" id="MFD0318324.1"/>
    </source>
</evidence>
<feature type="transmembrane region" description="Helical" evidence="1">
    <location>
        <begin position="111"/>
        <end position="133"/>
    </location>
</feature>
<feature type="transmembrane region" description="Helical" evidence="1">
    <location>
        <begin position="52"/>
        <end position="73"/>
    </location>
</feature>
<evidence type="ECO:0000256" key="1">
    <source>
        <dbReference type="SAM" id="Phobius"/>
    </source>
</evidence>
<accession>A0ABW2WGV4</accession>
<keyword evidence="3" id="KW-1185">Reference proteome</keyword>
<organism evidence="2 3">
    <name type="scientific">Streptomyces flavalbus</name>
    <dbReference type="NCBI Taxonomy" id="2665155"/>
    <lineage>
        <taxon>Bacteria</taxon>
        <taxon>Bacillati</taxon>
        <taxon>Actinomycetota</taxon>
        <taxon>Actinomycetes</taxon>
        <taxon>Kitasatosporales</taxon>
        <taxon>Streptomycetaceae</taxon>
        <taxon>Streptomyces</taxon>
    </lineage>
</organism>
<evidence type="ECO:0000313" key="3">
    <source>
        <dbReference type="Proteomes" id="UP001597023"/>
    </source>
</evidence>
<feature type="transmembrane region" description="Helical" evidence="1">
    <location>
        <begin position="85"/>
        <end position="105"/>
    </location>
</feature>
<keyword evidence="1" id="KW-0812">Transmembrane</keyword>
<protein>
    <recommendedName>
        <fullName evidence="4">Integral membrane protein</fullName>
    </recommendedName>
</protein>
<gene>
    <name evidence="2" type="ORF">ACFQZ6_29760</name>
</gene>
<sequence>MSATHLAALARTTEPQLMLRRFLTLDAVVTGTNGVAYLVASGPLGRLFDVSSKLLLVLGVFLVLYAAAVGLLAGRPSPAALGVRAVVEANLAWAAVSFLALGLWLSPSTTGAVWVVLQALTVAGFAALQWGALRARQGSSS</sequence>
<dbReference type="RefSeq" id="WP_381615128.1">
    <property type="nucleotide sequence ID" value="NZ_JBHTEB010000001.1"/>
</dbReference>
<keyword evidence="1" id="KW-0472">Membrane</keyword>
<name>A0ABW2WGV4_9ACTN</name>
<evidence type="ECO:0008006" key="4">
    <source>
        <dbReference type="Google" id="ProtNLM"/>
    </source>
</evidence>
<feature type="transmembrane region" description="Helical" evidence="1">
    <location>
        <begin position="21"/>
        <end position="40"/>
    </location>
</feature>
<reference evidence="3" key="1">
    <citation type="journal article" date="2019" name="Int. J. Syst. Evol. Microbiol.">
        <title>The Global Catalogue of Microorganisms (GCM) 10K type strain sequencing project: providing services to taxonomists for standard genome sequencing and annotation.</title>
        <authorList>
            <consortium name="The Broad Institute Genomics Platform"/>
            <consortium name="The Broad Institute Genome Sequencing Center for Infectious Disease"/>
            <person name="Wu L."/>
            <person name="Ma J."/>
        </authorList>
    </citation>
    <scope>NUCLEOTIDE SEQUENCE [LARGE SCALE GENOMIC DNA]</scope>
    <source>
        <strain evidence="3">CGMCC 4.7400</strain>
    </source>
</reference>
<dbReference type="EMBL" id="JBHTEB010000001">
    <property type="protein sequence ID" value="MFD0318324.1"/>
    <property type="molecule type" value="Genomic_DNA"/>
</dbReference>
<dbReference type="Proteomes" id="UP001597023">
    <property type="component" value="Unassembled WGS sequence"/>
</dbReference>
<keyword evidence="1" id="KW-1133">Transmembrane helix</keyword>
<comment type="caution">
    <text evidence="2">The sequence shown here is derived from an EMBL/GenBank/DDBJ whole genome shotgun (WGS) entry which is preliminary data.</text>
</comment>